<evidence type="ECO:0000256" key="1">
    <source>
        <dbReference type="SAM" id="MobiDB-lite"/>
    </source>
</evidence>
<proteinExistence type="predicted"/>
<organism evidence="2 3">
    <name type="scientific">Setaria viridis</name>
    <name type="common">Green bristlegrass</name>
    <name type="synonym">Setaria italica subsp. viridis</name>
    <dbReference type="NCBI Taxonomy" id="4556"/>
    <lineage>
        <taxon>Eukaryota</taxon>
        <taxon>Viridiplantae</taxon>
        <taxon>Streptophyta</taxon>
        <taxon>Embryophyta</taxon>
        <taxon>Tracheophyta</taxon>
        <taxon>Spermatophyta</taxon>
        <taxon>Magnoliopsida</taxon>
        <taxon>Liliopsida</taxon>
        <taxon>Poales</taxon>
        <taxon>Poaceae</taxon>
        <taxon>PACMAD clade</taxon>
        <taxon>Panicoideae</taxon>
        <taxon>Panicodae</taxon>
        <taxon>Paniceae</taxon>
        <taxon>Cenchrinae</taxon>
        <taxon>Setaria</taxon>
    </lineage>
</organism>
<evidence type="ECO:0000313" key="2">
    <source>
        <dbReference type="EMBL" id="TKW27230.1"/>
    </source>
</evidence>
<protein>
    <submittedName>
        <fullName evidence="2">Uncharacterized protein</fullName>
    </submittedName>
</protein>
<sequence length="177" mass="17996">MRAAVGPLHPPPADLGSCGCQSCLWRLTGMGSIPQRRSPRGHGSGTGASQIRWLCGPPGGGGVPATASRPTTTAWTGKPSAQTPMAGGHDGGAVSSGELALLGPAGKPLMNGVWGATASDGREASRRQRPAAGARRRPGEECGGCAQGRPRQARLVDPGYSGVVHRRKTAQVTTLAY</sequence>
<evidence type="ECO:0000313" key="3">
    <source>
        <dbReference type="Proteomes" id="UP000298652"/>
    </source>
</evidence>
<reference evidence="2" key="1">
    <citation type="submission" date="2019-03" db="EMBL/GenBank/DDBJ databases">
        <title>WGS assembly of Setaria viridis.</title>
        <authorList>
            <person name="Huang P."/>
            <person name="Jenkins J."/>
            <person name="Grimwood J."/>
            <person name="Barry K."/>
            <person name="Healey A."/>
            <person name="Mamidi S."/>
            <person name="Sreedasyam A."/>
            <person name="Shu S."/>
            <person name="Feldman M."/>
            <person name="Wu J."/>
            <person name="Yu Y."/>
            <person name="Chen C."/>
            <person name="Johnson J."/>
            <person name="Rokhsar D."/>
            <person name="Baxter I."/>
            <person name="Schmutz J."/>
            <person name="Brutnell T."/>
            <person name="Kellogg E."/>
        </authorList>
    </citation>
    <scope>NUCLEOTIDE SEQUENCE [LARGE SCALE GENOMIC DNA]</scope>
</reference>
<feature type="region of interest" description="Disordered" evidence="1">
    <location>
        <begin position="113"/>
        <end position="150"/>
    </location>
</feature>
<dbReference type="AlphaFoldDB" id="A0A4U6VCQ9"/>
<feature type="compositionally biased region" description="Polar residues" evidence="1">
    <location>
        <begin position="68"/>
        <end position="83"/>
    </location>
</feature>
<keyword evidence="3" id="KW-1185">Reference proteome</keyword>
<gene>
    <name evidence="2" type="ORF">SEVIR_3G244300v2</name>
</gene>
<dbReference type="Gramene" id="TKW27230">
    <property type="protein sequence ID" value="TKW27230"/>
    <property type="gene ID" value="SEVIR_3G244300v2"/>
</dbReference>
<dbReference type="EMBL" id="CM016554">
    <property type="protein sequence ID" value="TKW27230.1"/>
    <property type="molecule type" value="Genomic_DNA"/>
</dbReference>
<accession>A0A4U6VCQ9</accession>
<feature type="region of interest" description="Disordered" evidence="1">
    <location>
        <begin position="31"/>
        <end position="100"/>
    </location>
</feature>
<dbReference type="Proteomes" id="UP000298652">
    <property type="component" value="Chromosome 3"/>
</dbReference>
<name>A0A4U6VCQ9_SETVI</name>